<dbReference type="HOGENOM" id="CLU_200677_1_1_1"/>
<gene>
    <name evidence="1" type="ORF">M404DRAFT_94710</name>
</gene>
<dbReference type="EMBL" id="KN832293">
    <property type="protein sequence ID" value="KIN92931.1"/>
    <property type="molecule type" value="Genomic_DNA"/>
</dbReference>
<organism evidence="1 2">
    <name type="scientific">Pisolithus tinctorius Marx 270</name>
    <dbReference type="NCBI Taxonomy" id="870435"/>
    <lineage>
        <taxon>Eukaryota</taxon>
        <taxon>Fungi</taxon>
        <taxon>Dikarya</taxon>
        <taxon>Basidiomycota</taxon>
        <taxon>Agaricomycotina</taxon>
        <taxon>Agaricomycetes</taxon>
        <taxon>Agaricomycetidae</taxon>
        <taxon>Boletales</taxon>
        <taxon>Sclerodermatineae</taxon>
        <taxon>Pisolithaceae</taxon>
        <taxon>Pisolithus</taxon>
    </lineage>
</organism>
<proteinExistence type="predicted"/>
<name>A0A0C3J5G4_PISTI</name>
<protein>
    <recommendedName>
        <fullName evidence="3">Reverse transcriptase domain-containing protein</fullName>
    </recommendedName>
</protein>
<dbReference type="Proteomes" id="UP000054217">
    <property type="component" value="Unassembled WGS sequence"/>
</dbReference>
<dbReference type="STRING" id="870435.A0A0C3J5G4"/>
<evidence type="ECO:0000313" key="1">
    <source>
        <dbReference type="EMBL" id="KIN92931.1"/>
    </source>
</evidence>
<dbReference type="AlphaFoldDB" id="A0A0C3J5G4"/>
<evidence type="ECO:0000313" key="2">
    <source>
        <dbReference type="Proteomes" id="UP000054217"/>
    </source>
</evidence>
<dbReference type="InterPro" id="IPR043502">
    <property type="entry name" value="DNA/RNA_pol_sf"/>
</dbReference>
<keyword evidence="2" id="KW-1185">Reference proteome</keyword>
<dbReference type="InterPro" id="IPR043128">
    <property type="entry name" value="Rev_trsase/Diguanyl_cyclase"/>
</dbReference>
<dbReference type="Gene3D" id="3.30.70.270">
    <property type="match status" value="1"/>
</dbReference>
<dbReference type="OrthoDB" id="2684690at2759"/>
<dbReference type="InParanoid" id="A0A0C3J5G4"/>
<dbReference type="SUPFAM" id="SSF56672">
    <property type="entry name" value="DNA/RNA polymerases"/>
    <property type="match status" value="1"/>
</dbReference>
<accession>A0A0C3J5G4</accession>
<evidence type="ECO:0008006" key="3">
    <source>
        <dbReference type="Google" id="ProtNLM"/>
    </source>
</evidence>
<feature type="non-terminal residue" evidence="1">
    <location>
        <position position="1"/>
    </location>
</feature>
<feature type="non-terminal residue" evidence="1">
    <location>
        <position position="58"/>
    </location>
</feature>
<reference evidence="1 2" key="1">
    <citation type="submission" date="2014-04" db="EMBL/GenBank/DDBJ databases">
        <authorList>
            <consortium name="DOE Joint Genome Institute"/>
            <person name="Kuo A."/>
            <person name="Kohler A."/>
            <person name="Costa M.D."/>
            <person name="Nagy L.G."/>
            <person name="Floudas D."/>
            <person name="Copeland A."/>
            <person name="Barry K.W."/>
            <person name="Cichocki N."/>
            <person name="Veneault-Fourrey C."/>
            <person name="LaButti K."/>
            <person name="Lindquist E.A."/>
            <person name="Lipzen A."/>
            <person name="Lundell T."/>
            <person name="Morin E."/>
            <person name="Murat C."/>
            <person name="Sun H."/>
            <person name="Tunlid A."/>
            <person name="Henrissat B."/>
            <person name="Grigoriev I.V."/>
            <person name="Hibbett D.S."/>
            <person name="Martin F."/>
            <person name="Nordberg H.P."/>
            <person name="Cantor M.N."/>
            <person name="Hua S.X."/>
        </authorList>
    </citation>
    <scope>NUCLEOTIDE SEQUENCE [LARGE SCALE GENOMIC DNA]</scope>
    <source>
        <strain evidence="1 2">Marx 270</strain>
    </source>
</reference>
<sequence length="58" mass="6692">VLERMRELSLPLKLEKCHFDLAEVEYLGMIIKENTIAMDPVKVQGIAEWPVPKKVKDV</sequence>
<reference evidence="2" key="2">
    <citation type="submission" date="2015-01" db="EMBL/GenBank/DDBJ databases">
        <title>Evolutionary Origins and Diversification of the Mycorrhizal Mutualists.</title>
        <authorList>
            <consortium name="DOE Joint Genome Institute"/>
            <consortium name="Mycorrhizal Genomics Consortium"/>
            <person name="Kohler A."/>
            <person name="Kuo A."/>
            <person name="Nagy L.G."/>
            <person name="Floudas D."/>
            <person name="Copeland A."/>
            <person name="Barry K.W."/>
            <person name="Cichocki N."/>
            <person name="Veneault-Fourrey C."/>
            <person name="LaButti K."/>
            <person name="Lindquist E.A."/>
            <person name="Lipzen A."/>
            <person name="Lundell T."/>
            <person name="Morin E."/>
            <person name="Murat C."/>
            <person name="Riley R."/>
            <person name="Ohm R."/>
            <person name="Sun H."/>
            <person name="Tunlid A."/>
            <person name="Henrissat B."/>
            <person name="Grigoriev I.V."/>
            <person name="Hibbett D.S."/>
            <person name="Martin F."/>
        </authorList>
    </citation>
    <scope>NUCLEOTIDE SEQUENCE [LARGE SCALE GENOMIC DNA]</scope>
    <source>
        <strain evidence="2">Marx 270</strain>
    </source>
</reference>